<dbReference type="NCBIfam" id="TIGR01446">
    <property type="entry name" value="DnaD_dom"/>
    <property type="match status" value="1"/>
</dbReference>
<evidence type="ECO:0000313" key="6">
    <source>
        <dbReference type="Proteomes" id="UP000310997"/>
    </source>
</evidence>
<feature type="region of interest" description="Disordered" evidence="2">
    <location>
        <begin position="249"/>
        <end position="275"/>
    </location>
</feature>
<dbReference type="InterPro" id="IPR006343">
    <property type="entry name" value="DnaB/C_C"/>
</dbReference>
<dbReference type="EMBL" id="CABDLL010000002">
    <property type="protein sequence ID" value="VTE36071.1"/>
    <property type="molecule type" value="Genomic_DNA"/>
</dbReference>
<dbReference type="InterPro" id="IPR053162">
    <property type="entry name" value="DnaD"/>
</dbReference>
<dbReference type="Proteomes" id="UP000310997">
    <property type="component" value="Unassembled WGS sequence"/>
</dbReference>
<proteinExistence type="inferred from homology"/>
<reference evidence="5 6" key="1">
    <citation type="submission" date="2019-04" db="EMBL/GenBank/DDBJ databases">
        <authorList>
            <consortium name="Pathogen Informatics"/>
        </authorList>
    </citation>
    <scope>NUCLEOTIDE SEQUENCE [LARGE SCALE GENOMIC DNA]</scope>
    <source>
        <strain evidence="5 6">GPSC559</strain>
    </source>
</reference>
<dbReference type="InterPro" id="IPR034829">
    <property type="entry name" value="DnaD-like_sf"/>
</dbReference>
<evidence type="ECO:0000313" key="5">
    <source>
        <dbReference type="EMBL" id="VTE36071.1"/>
    </source>
</evidence>
<comment type="similarity">
    <text evidence="1">Belongs to the DnaB/DnaD family.</text>
</comment>
<evidence type="ECO:0000256" key="2">
    <source>
        <dbReference type="SAM" id="MobiDB-lite"/>
    </source>
</evidence>
<feature type="domain" description="Phage replisome organiser N-terminal" evidence="4">
    <location>
        <begin position="9"/>
        <end position="123"/>
    </location>
</feature>
<dbReference type="InterPro" id="IPR010056">
    <property type="entry name" value="Phage_rep_org__N"/>
</dbReference>
<dbReference type="SUPFAM" id="SSF158499">
    <property type="entry name" value="DnaD domain-like"/>
    <property type="match status" value="1"/>
</dbReference>
<dbReference type="AlphaFoldDB" id="A0A4N9BBH1"/>
<sequence>MAKTKVYFWLKIDKKFFDNIFIKRLKTIPGGYTMTVIYIRLMLESLESDCILYYEGYFNNLKEELALKLDVSEDDIDMTMAYFTKCGLIQIDEDKNAELPQAKAMVMSETNWASYKREQRKKGKLEEVQPSLTFSNSCPTEIEIEKELEIEVEVEVDKEQSPTPSTINQDFVNLYKSFEAETGKALSPLQIQELQYMLEDFSPELIHEALKEAVSQGKANFAYIKAILNRWKQDNLLTVELVRNSRAAREAKKQQTNQLEPTSYEDWIPTQEKPF</sequence>
<dbReference type="NCBIfam" id="TIGR01714">
    <property type="entry name" value="phage_rep_org_N"/>
    <property type="match status" value="1"/>
</dbReference>
<gene>
    <name evidence="5" type="primary">dnaD_1</name>
    <name evidence="5" type="ORF">SAMEA4038883_00322</name>
</gene>
<name>A0A4N9BBH1_STREE</name>
<evidence type="ECO:0000256" key="1">
    <source>
        <dbReference type="ARBA" id="ARBA00093462"/>
    </source>
</evidence>
<dbReference type="Gene3D" id="1.10.10.630">
    <property type="entry name" value="DnaD domain-like"/>
    <property type="match status" value="1"/>
</dbReference>
<dbReference type="PANTHER" id="PTHR37293:SF5">
    <property type="entry name" value="DNA REPLICATION PROTEIN"/>
    <property type="match status" value="1"/>
</dbReference>
<feature type="domain" description="DnaB/C C-terminal" evidence="3">
    <location>
        <begin position="176"/>
        <end position="243"/>
    </location>
</feature>
<accession>A0A4N9BBH1</accession>
<evidence type="ECO:0000259" key="3">
    <source>
        <dbReference type="Pfam" id="PF07261"/>
    </source>
</evidence>
<dbReference type="Pfam" id="PF09681">
    <property type="entry name" value="Phage_rep_org_N"/>
    <property type="match status" value="1"/>
</dbReference>
<evidence type="ECO:0000259" key="4">
    <source>
        <dbReference type="Pfam" id="PF09681"/>
    </source>
</evidence>
<dbReference type="Pfam" id="PF07261">
    <property type="entry name" value="DnaB_2"/>
    <property type="match status" value="1"/>
</dbReference>
<organism evidence="5 6">
    <name type="scientific">Streptococcus pneumoniae</name>
    <dbReference type="NCBI Taxonomy" id="1313"/>
    <lineage>
        <taxon>Bacteria</taxon>
        <taxon>Bacillati</taxon>
        <taxon>Bacillota</taxon>
        <taxon>Bacilli</taxon>
        <taxon>Lactobacillales</taxon>
        <taxon>Streptococcaceae</taxon>
        <taxon>Streptococcus</taxon>
    </lineage>
</organism>
<dbReference type="PANTHER" id="PTHR37293">
    <property type="entry name" value="PHAGE REPLICATION PROTEIN-RELATED"/>
    <property type="match status" value="1"/>
</dbReference>
<protein>
    <submittedName>
        <fullName evidence="5">Phage replication protein</fullName>
    </submittedName>
</protein>